<proteinExistence type="predicted"/>
<evidence type="ECO:0000313" key="2">
    <source>
        <dbReference type="EMBL" id="KAL3071398.1"/>
    </source>
</evidence>
<dbReference type="EMBL" id="JBICCN010000391">
    <property type="protein sequence ID" value="KAL3071398.1"/>
    <property type="molecule type" value="Genomic_DNA"/>
</dbReference>
<protein>
    <submittedName>
        <fullName evidence="2">Uncharacterized protein</fullName>
    </submittedName>
</protein>
<gene>
    <name evidence="2" type="ORF">niasHS_016682</name>
</gene>
<dbReference type="Proteomes" id="UP001620645">
    <property type="component" value="Unassembled WGS sequence"/>
</dbReference>
<keyword evidence="3" id="KW-1185">Reference proteome</keyword>
<dbReference type="InterPro" id="IPR029044">
    <property type="entry name" value="Nucleotide-diphossugar_trans"/>
</dbReference>
<organism evidence="2 3">
    <name type="scientific">Heterodera schachtii</name>
    <name type="common">Sugarbeet cyst nematode worm</name>
    <name type="synonym">Tylenchus schachtii</name>
    <dbReference type="NCBI Taxonomy" id="97005"/>
    <lineage>
        <taxon>Eukaryota</taxon>
        <taxon>Metazoa</taxon>
        <taxon>Ecdysozoa</taxon>
        <taxon>Nematoda</taxon>
        <taxon>Chromadorea</taxon>
        <taxon>Rhabditida</taxon>
        <taxon>Tylenchina</taxon>
        <taxon>Tylenchomorpha</taxon>
        <taxon>Tylenchoidea</taxon>
        <taxon>Heteroderidae</taxon>
        <taxon>Heteroderinae</taxon>
        <taxon>Heterodera</taxon>
    </lineage>
</organism>
<reference evidence="2 3" key="1">
    <citation type="submission" date="2024-10" db="EMBL/GenBank/DDBJ databases">
        <authorList>
            <person name="Kim D."/>
        </authorList>
    </citation>
    <scope>NUCLEOTIDE SEQUENCE [LARGE SCALE GENOMIC DNA]</scope>
    <source>
        <strain evidence="2">Taebaek</strain>
    </source>
</reference>
<sequence>MGVRLGTSGDPEYPGAAGMANKIQRPSNLSTNRSNTFLHLHTRSRRRDFSVDEYKKKRRRKRNSLSGLRTLNYKLNARHTIELTEDIQIWVLDVRLYCTPTIFGTECHQNVV</sequence>
<evidence type="ECO:0000313" key="3">
    <source>
        <dbReference type="Proteomes" id="UP001620645"/>
    </source>
</evidence>
<comment type="caution">
    <text evidence="2">The sequence shown here is derived from an EMBL/GenBank/DDBJ whole genome shotgun (WGS) entry which is preliminary data.</text>
</comment>
<feature type="region of interest" description="Disordered" evidence="1">
    <location>
        <begin position="1"/>
        <end position="34"/>
    </location>
</feature>
<feature type="compositionally biased region" description="Polar residues" evidence="1">
    <location>
        <begin position="24"/>
        <end position="34"/>
    </location>
</feature>
<accession>A0ABD2HXW9</accession>
<evidence type="ECO:0000256" key="1">
    <source>
        <dbReference type="SAM" id="MobiDB-lite"/>
    </source>
</evidence>
<dbReference type="AlphaFoldDB" id="A0ABD2HXW9"/>
<name>A0ABD2HXW9_HETSC</name>
<dbReference type="Gene3D" id="3.90.550.10">
    <property type="entry name" value="Spore Coat Polysaccharide Biosynthesis Protein SpsA, Chain A"/>
    <property type="match status" value="1"/>
</dbReference>